<comment type="caution">
    <text evidence="1">The sequence shown here is derived from an EMBL/GenBank/DDBJ whole genome shotgun (WGS) entry which is preliminary data.</text>
</comment>
<sequence>MINKLSKLEAGLYKDAARDGISLSQKLEELARKGEISGDLVNPDACNSRGERVDAFKQLLAAAGIRVKGEFAQTGDAFLADPANRVLFPEFVNRTYRDAETDQANALQISDLVATRIGIDGSAYRTGVITANQEKDLEFGRVSQGAELPVYTVALADNAINLYKYGGILKVSYEAARRMPLPQMTRYITKIARAQGRRKVKQALAAAVNGDGNSNAAPASAATSGTVWTLADLISLQTDGMNVGAQFNILTGDTTEISQILALDVFTSPAATSRGATFRDTGEWPTILGMRPRVALIGSVLEGSKKIMGVETAAGLEEVYENGSELTESDRLIDTQFERVAISENLGYAKPDIQAFRTKAHA</sequence>
<proteinExistence type="predicted"/>
<accession>A0A918CD71</accession>
<protein>
    <recommendedName>
        <fullName evidence="3">Phage major capsid protein</fullName>
    </recommendedName>
</protein>
<evidence type="ECO:0008006" key="3">
    <source>
        <dbReference type="Google" id="ProtNLM"/>
    </source>
</evidence>
<evidence type="ECO:0000313" key="1">
    <source>
        <dbReference type="EMBL" id="GGR16737.1"/>
    </source>
</evidence>
<dbReference type="Pfam" id="PF25209">
    <property type="entry name" value="Phage_capsid_4"/>
    <property type="match status" value="1"/>
</dbReference>
<dbReference type="AlphaFoldDB" id="A0A918CD71"/>
<dbReference type="Proteomes" id="UP000603865">
    <property type="component" value="Unassembled WGS sequence"/>
</dbReference>
<dbReference type="SUPFAM" id="SSF56563">
    <property type="entry name" value="Major capsid protein gp5"/>
    <property type="match status" value="1"/>
</dbReference>
<name>A0A918CD71_9DEIO</name>
<keyword evidence="2" id="KW-1185">Reference proteome</keyword>
<dbReference type="EMBL" id="BMQL01000019">
    <property type="protein sequence ID" value="GGR16737.1"/>
    <property type="molecule type" value="Genomic_DNA"/>
</dbReference>
<organism evidence="1 2">
    <name type="scientific">Deinococcus ruber</name>
    <dbReference type="NCBI Taxonomy" id="1848197"/>
    <lineage>
        <taxon>Bacteria</taxon>
        <taxon>Thermotogati</taxon>
        <taxon>Deinococcota</taxon>
        <taxon>Deinococci</taxon>
        <taxon>Deinococcales</taxon>
        <taxon>Deinococcaceae</taxon>
        <taxon>Deinococcus</taxon>
    </lineage>
</organism>
<gene>
    <name evidence="1" type="ORF">GCM10008957_31720</name>
</gene>
<reference evidence="1" key="1">
    <citation type="journal article" date="2014" name="Int. J. Syst. Evol. Microbiol.">
        <title>Complete genome sequence of Corynebacterium casei LMG S-19264T (=DSM 44701T), isolated from a smear-ripened cheese.</title>
        <authorList>
            <consortium name="US DOE Joint Genome Institute (JGI-PGF)"/>
            <person name="Walter F."/>
            <person name="Albersmeier A."/>
            <person name="Kalinowski J."/>
            <person name="Ruckert C."/>
        </authorList>
    </citation>
    <scope>NUCLEOTIDE SEQUENCE</scope>
    <source>
        <strain evidence="1">JCM 31311</strain>
    </source>
</reference>
<reference evidence="1" key="2">
    <citation type="submission" date="2020-09" db="EMBL/GenBank/DDBJ databases">
        <authorList>
            <person name="Sun Q."/>
            <person name="Ohkuma M."/>
        </authorList>
    </citation>
    <scope>NUCLEOTIDE SEQUENCE</scope>
    <source>
        <strain evidence="1">JCM 31311</strain>
    </source>
</reference>
<evidence type="ECO:0000313" key="2">
    <source>
        <dbReference type="Proteomes" id="UP000603865"/>
    </source>
</evidence>
<dbReference type="RefSeq" id="WP_189091497.1">
    <property type="nucleotide sequence ID" value="NZ_BMQL01000019.1"/>
</dbReference>